<dbReference type="Gene3D" id="1.20.120.220">
    <property type="entry name" value="ATP synthase, F0 complex, subunit A"/>
    <property type="match status" value="1"/>
</dbReference>
<keyword evidence="7 11" id="KW-1133">Transmembrane helix</keyword>
<dbReference type="CDD" id="cd00310">
    <property type="entry name" value="ATP-synt_Fo_a_6"/>
    <property type="match status" value="1"/>
</dbReference>
<dbReference type="InterPro" id="IPR000568">
    <property type="entry name" value="ATP_synth_F0_asu"/>
</dbReference>
<protein>
    <recommendedName>
        <fullName evidence="11 12">ATP synthase subunit a</fullName>
    </recommendedName>
    <alternativeName>
        <fullName evidence="11">ATP synthase F0 sector subunit a</fullName>
    </alternativeName>
    <alternativeName>
        <fullName evidence="11">F-ATPase subunit 6</fullName>
    </alternativeName>
</protein>
<keyword evidence="6 11" id="KW-0375">Hydrogen ion transport</keyword>
<evidence type="ECO:0000256" key="1">
    <source>
        <dbReference type="ARBA" id="ARBA00004141"/>
    </source>
</evidence>
<dbReference type="RefSeq" id="WP_241053185.1">
    <property type="nucleotide sequence ID" value="NZ_JAKZBV010000001.1"/>
</dbReference>
<feature type="transmembrane region" description="Helical" evidence="11">
    <location>
        <begin position="219"/>
        <end position="238"/>
    </location>
</feature>
<comment type="function">
    <text evidence="11 12">Key component of the proton channel; it plays a direct role in the translocation of protons across the membrane.</text>
</comment>
<gene>
    <name evidence="11 13" type="primary">atpB</name>
    <name evidence="13" type="ORF">L0M17_07065</name>
</gene>
<comment type="caution">
    <text evidence="13">The sequence shown here is derived from an EMBL/GenBank/DDBJ whole genome shotgun (WGS) entry which is preliminary data.</text>
</comment>
<dbReference type="EMBL" id="JAKZBV010000001">
    <property type="protein sequence ID" value="MCH6469746.1"/>
    <property type="molecule type" value="Genomic_DNA"/>
</dbReference>
<keyword evidence="4 11" id="KW-0138">CF(0)</keyword>
<evidence type="ECO:0000256" key="6">
    <source>
        <dbReference type="ARBA" id="ARBA00022781"/>
    </source>
</evidence>
<evidence type="ECO:0000313" key="13">
    <source>
        <dbReference type="EMBL" id="MCH6469746.1"/>
    </source>
</evidence>
<keyword evidence="3 11" id="KW-0813">Transport</keyword>
<comment type="similarity">
    <text evidence="2 11 12">Belongs to the ATPase A chain family.</text>
</comment>
<organism evidence="13 14">
    <name type="scientific">Sinomonas terrae</name>
    <dbReference type="NCBI Taxonomy" id="2908838"/>
    <lineage>
        <taxon>Bacteria</taxon>
        <taxon>Bacillati</taxon>
        <taxon>Actinomycetota</taxon>
        <taxon>Actinomycetes</taxon>
        <taxon>Micrococcales</taxon>
        <taxon>Micrococcaceae</taxon>
        <taxon>Sinomonas</taxon>
    </lineage>
</organism>
<evidence type="ECO:0000256" key="9">
    <source>
        <dbReference type="ARBA" id="ARBA00023136"/>
    </source>
</evidence>
<evidence type="ECO:0000256" key="4">
    <source>
        <dbReference type="ARBA" id="ARBA00022547"/>
    </source>
</evidence>
<keyword evidence="9 11" id="KW-0472">Membrane</keyword>
<evidence type="ECO:0000256" key="2">
    <source>
        <dbReference type="ARBA" id="ARBA00006810"/>
    </source>
</evidence>
<keyword evidence="14" id="KW-1185">Reference proteome</keyword>
<dbReference type="InterPro" id="IPR035908">
    <property type="entry name" value="F0_ATP_A_sf"/>
</dbReference>
<feature type="transmembrane region" description="Helical" evidence="11">
    <location>
        <begin position="40"/>
        <end position="58"/>
    </location>
</feature>
<keyword evidence="5 11" id="KW-0812">Transmembrane</keyword>
<evidence type="ECO:0000313" key="14">
    <source>
        <dbReference type="Proteomes" id="UP001202922"/>
    </source>
</evidence>
<dbReference type="PANTHER" id="PTHR11410">
    <property type="entry name" value="ATP SYNTHASE SUBUNIT A"/>
    <property type="match status" value="1"/>
</dbReference>
<evidence type="ECO:0000256" key="11">
    <source>
        <dbReference type="HAMAP-Rule" id="MF_01393"/>
    </source>
</evidence>
<evidence type="ECO:0000256" key="7">
    <source>
        <dbReference type="ARBA" id="ARBA00022989"/>
    </source>
</evidence>
<keyword evidence="10 11" id="KW-0066">ATP synthesis</keyword>
<dbReference type="PRINTS" id="PR00123">
    <property type="entry name" value="ATPASEA"/>
</dbReference>
<evidence type="ECO:0000256" key="5">
    <source>
        <dbReference type="ARBA" id="ARBA00022692"/>
    </source>
</evidence>
<dbReference type="PANTHER" id="PTHR11410:SF0">
    <property type="entry name" value="ATP SYNTHASE SUBUNIT A"/>
    <property type="match status" value="1"/>
</dbReference>
<evidence type="ECO:0000256" key="10">
    <source>
        <dbReference type="ARBA" id="ARBA00023310"/>
    </source>
</evidence>
<evidence type="ECO:0000256" key="3">
    <source>
        <dbReference type="ARBA" id="ARBA00022448"/>
    </source>
</evidence>
<dbReference type="NCBIfam" id="TIGR01131">
    <property type="entry name" value="ATP_synt_6_or_A"/>
    <property type="match status" value="1"/>
</dbReference>
<feature type="transmembrane region" description="Helical" evidence="11">
    <location>
        <begin position="154"/>
        <end position="173"/>
    </location>
</feature>
<dbReference type="InterPro" id="IPR045083">
    <property type="entry name" value="ATP_synth_F0_asu_bact/mt"/>
</dbReference>
<dbReference type="SUPFAM" id="SSF81336">
    <property type="entry name" value="F1F0 ATP synthase subunit A"/>
    <property type="match status" value="1"/>
</dbReference>
<dbReference type="Pfam" id="PF00119">
    <property type="entry name" value="ATP-synt_A"/>
    <property type="match status" value="1"/>
</dbReference>
<dbReference type="HAMAP" id="MF_01393">
    <property type="entry name" value="ATP_synth_a_bact"/>
    <property type="match status" value="1"/>
</dbReference>
<feature type="transmembrane region" description="Helical" evidence="11">
    <location>
        <begin position="244"/>
        <end position="264"/>
    </location>
</feature>
<dbReference type="Proteomes" id="UP001202922">
    <property type="component" value="Unassembled WGS sequence"/>
</dbReference>
<proteinExistence type="inferred from homology"/>
<reference evidence="13 14" key="1">
    <citation type="submission" date="2022-03" db="EMBL/GenBank/DDBJ databases">
        <title>Sinomonas sp. isolated from a soil.</title>
        <authorList>
            <person name="Han J."/>
            <person name="Kim D.-U."/>
        </authorList>
    </citation>
    <scope>NUCLEOTIDE SEQUENCE [LARGE SCALE GENOMIC DNA]</scope>
    <source>
        <strain evidence="13 14">5-5</strain>
    </source>
</reference>
<name>A0ABS9TZ74_9MICC</name>
<keyword evidence="8 11" id="KW-0406">Ion transport</keyword>
<evidence type="ECO:0000256" key="12">
    <source>
        <dbReference type="RuleBase" id="RU000483"/>
    </source>
</evidence>
<evidence type="ECO:0000256" key="8">
    <source>
        <dbReference type="ARBA" id="ARBA00023065"/>
    </source>
</evidence>
<feature type="transmembrane region" description="Helical" evidence="11">
    <location>
        <begin position="94"/>
        <end position="117"/>
    </location>
</feature>
<sequence>MTPLTLPAADNSSTFTPPGLESLHLPAILPWGADEGFTKQMLLVLLSVFFIAWFFIAASRKQQLVPGKLQFLGEQLYGFVRNSIGKDVIGGRDFMAFVPLLFALFFFLLLNNIYGAIPLFQLPTMSHVGGAYFLAGLVYVIWIGVGLKRFGIRYLKLAVVPSGVPWFIMPIVVPIEIISNFIVRPMTHSLRLFATMLAGHLVVALAGSGIAFLIAQENVLIKGISVLVLVFAIAMYMLEALIMVLQAYVFTLLTAIYIQGAVAADAH</sequence>
<comment type="subcellular location">
    <subcellularLocation>
        <location evidence="11 12">Cell membrane</location>
        <topology evidence="11 12">Multi-pass membrane protein</topology>
    </subcellularLocation>
    <subcellularLocation>
        <location evidence="1">Membrane</location>
        <topology evidence="1">Multi-pass membrane protein</topology>
    </subcellularLocation>
</comment>
<accession>A0ABS9TZ74</accession>
<keyword evidence="11" id="KW-1003">Cell membrane</keyword>
<feature type="transmembrane region" description="Helical" evidence="11">
    <location>
        <begin position="193"/>
        <end position="214"/>
    </location>
</feature>
<feature type="transmembrane region" description="Helical" evidence="11">
    <location>
        <begin position="129"/>
        <end position="147"/>
    </location>
</feature>